<feature type="signal peptide" evidence="1">
    <location>
        <begin position="1"/>
        <end position="21"/>
    </location>
</feature>
<dbReference type="AlphaFoldDB" id="A0A662ZGS1"/>
<dbReference type="Proteomes" id="UP000243374">
    <property type="component" value="Unassembled WGS sequence"/>
</dbReference>
<dbReference type="OrthoDB" id="7057903at2"/>
<reference evidence="2 3" key="1">
    <citation type="submission" date="2016-10" db="EMBL/GenBank/DDBJ databases">
        <authorList>
            <person name="Varghese N."/>
            <person name="Submissions S."/>
        </authorList>
    </citation>
    <scope>NUCLEOTIDE SEQUENCE [LARGE SCALE GENOMIC DNA]</scope>
    <source>
        <strain evidence="2 3">22B</strain>
    </source>
</reference>
<protein>
    <recommendedName>
        <fullName evidence="4">Lipoprotein</fullName>
    </recommendedName>
</protein>
<keyword evidence="3" id="KW-1185">Reference proteome</keyword>
<evidence type="ECO:0000313" key="3">
    <source>
        <dbReference type="Proteomes" id="UP000243374"/>
    </source>
</evidence>
<evidence type="ECO:0008006" key="4">
    <source>
        <dbReference type="Google" id="ProtNLM"/>
    </source>
</evidence>
<feature type="chain" id="PRO_5024974548" description="Lipoprotein" evidence="1">
    <location>
        <begin position="22"/>
        <end position="257"/>
    </location>
</feature>
<accession>A0A662ZGS1</accession>
<keyword evidence="1" id="KW-0732">Signal</keyword>
<gene>
    <name evidence="2" type="ORF">SAMN04487865_11141</name>
</gene>
<dbReference type="PROSITE" id="PS51257">
    <property type="entry name" value="PROKAR_LIPOPROTEIN"/>
    <property type="match status" value="1"/>
</dbReference>
<sequence>MKSSKLLIVSLTLLSSVSLIGCTKEQPSDNAAAQKASDGLSLYEKAKVARAVRKMEKEEKRKILSEKYSQANTAHFDVKVFFEDEMIESNDMNLWVQPEFIGIHRNLVEEDEKELPRESITLLNDTRKYSAVIEFDKKYDDIDYSSDEYCRKLVTKSTSHSNINMVVPPSLLKGEKSRICRLSYQDLASNKYINEFTEVYENGSVIYTMTTTSNPRFTGREILKTAFSRAVSKEIKDAVRHATTEFFDTEKYQSIDI</sequence>
<evidence type="ECO:0000256" key="1">
    <source>
        <dbReference type="SAM" id="SignalP"/>
    </source>
</evidence>
<name>A0A662ZGS1_9GAMM</name>
<dbReference type="EMBL" id="FOSF01000114">
    <property type="protein sequence ID" value="SFK56438.1"/>
    <property type="molecule type" value="Genomic_DNA"/>
</dbReference>
<organism evidence="2 3">
    <name type="scientific">Succinivibrio dextrinosolvens</name>
    <dbReference type="NCBI Taxonomy" id="83771"/>
    <lineage>
        <taxon>Bacteria</taxon>
        <taxon>Pseudomonadati</taxon>
        <taxon>Pseudomonadota</taxon>
        <taxon>Gammaproteobacteria</taxon>
        <taxon>Aeromonadales</taxon>
        <taxon>Succinivibrionaceae</taxon>
        <taxon>Succinivibrio</taxon>
    </lineage>
</organism>
<proteinExistence type="predicted"/>
<evidence type="ECO:0000313" key="2">
    <source>
        <dbReference type="EMBL" id="SFK56438.1"/>
    </source>
</evidence>
<dbReference type="RefSeq" id="WP_074841922.1">
    <property type="nucleotide sequence ID" value="NZ_CP047056.1"/>
</dbReference>